<evidence type="ECO:0000313" key="1">
    <source>
        <dbReference type="EMBL" id="RGQ85172.1"/>
    </source>
</evidence>
<reference evidence="1 2" key="1">
    <citation type="submission" date="2018-08" db="EMBL/GenBank/DDBJ databases">
        <title>A genome reference for cultivated species of the human gut microbiota.</title>
        <authorList>
            <person name="Zou Y."/>
            <person name="Xue W."/>
            <person name="Luo G."/>
        </authorList>
    </citation>
    <scope>NUCLEOTIDE SEQUENCE [LARGE SCALE GENOMIC DNA]</scope>
    <source>
        <strain evidence="1 2">AF27-12</strain>
    </source>
</reference>
<comment type="caution">
    <text evidence="1">The sequence shown here is derived from an EMBL/GenBank/DDBJ whole genome shotgun (WGS) entry which is preliminary data.</text>
</comment>
<dbReference type="RefSeq" id="WP_117898768.1">
    <property type="nucleotide sequence ID" value="NZ_NAKQ01000002.1"/>
</dbReference>
<sequence length="204" mass="23568">MNNNTVITISRQYGSGGRELSNILAKKLGIKLYDRQIINLAAEQLGIQDMDFDKMKKLEEAIPPLSLKFMPFYVFGMNGAKPINNKMFEAESKVVKQLSEDGSCIILGRCADYILRDKENVYSFYICANDKYREIRGKEIYEGKTLYELNEEDGKRGQYYQYYTGNKWGDPQNYNLIINTSDISLDEAADIIINYVEMRQKNNI</sequence>
<keyword evidence="1" id="KW-0418">Kinase</keyword>
<dbReference type="Proteomes" id="UP000286147">
    <property type="component" value="Unassembled WGS sequence"/>
</dbReference>
<organism evidence="1 2">
    <name type="scientific">Megamonas rupellensis</name>
    <dbReference type="NCBI Taxonomy" id="491921"/>
    <lineage>
        <taxon>Bacteria</taxon>
        <taxon>Bacillati</taxon>
        <taxon>Bacillota</taxon>
        <taxon>Negativicutes</taxon>
        <taxon>Selenomonadales</taxon>
        <taxon>Selenomonadaceae</taxon>
        <taxon>Megamonas</taxon>
    </lineage>
</organism>
<dbReference type="GO" id="GO:0016301">
    <property type="term" value="F:kinase activity"/>
    <property type="evidence" value="ECO:0007669"/>
    <property type="project" value="UniProtKB-KW"/>
</dbReference>
<dbReference type="AlphaFoldDB" id="A0A412CGG0"/>
<dbReference type="SUPFAM" id="SSF52540">
    <property type="entry name" value="P-loop containing nucleoside triphosphate hydrolases"/>
    <property type="match status" value="1"/>
</dbReference>
<dbReference type="InterPro" id="IPR027417">
    <property type="entry name" value="P-loop_NTPase"/>
</dbReference>
<evidence type="ECO:0000313" key="2">
    <source>
        <dbReference type="Proteomes" id="UP000286147"/>
    </source>
</evidence>
<gene>
    <name evidence="1" type="ORF">DWY77_03530</name>
</gene>
<proteinExistence type="predicted"/>
<accession>A0A412CGG0</accession>
<name>A0A412CGG0_9FIRM</name>
<dbReference type="Gene3D" id="3.40.50.300">
    <property type="entry name" value="P-loop containing nucleotide triphosphate hydrolases"/>
    <property type="match status" value="1"/>
</dbReference>
<keyword evidence="1" id="KW-0808">Transferase</keyword>
<protein>
    <submittedName>
        <fullName evidence="1">Cytidylate kinase-like family protein</fullName>
    </submittedName>
</protein>
<dbReference type="EMBL" id="QRTP01000005">
    <property type="protein sequence ID" value="RGQ85172.1"/>
    <property type="molecule type" value="Genomic_DNA"/>
</dbReference>
<dbReference type="Pfam" id="PF13189">
    <property type="entry name" value="Cytidylate_kin2"/>
    <property type="match status" value="1"/>
</dbReference>